<evidence type="ECO:0000313" key="2">
    <source>
        <dbReference type="EMBL" id="EME83294.1"/>
    </source>
</evidence>
<dbReference type="GeneID" id="19332167"/>
<protein>
    <submittedName>
        <fullName evidence="2">Uncharacterized protein</fullName>
    </submittedName>
</protein>
<dbReference type="Proteomes" id="UP000016932">
    <property type="component" value="Unassembled WGS sequence"/>
</dbReference>
<dbReference type="VEuPathDB" id="FungiDB:MYCFIDRAFT_164467"/>
<organism evidence="2 3">
    <name type="scientific">Pseudocercospora fijiensis (strain CIRAD86)</name>
    <name type="common">Black leaf streak disease fungus</name>
    <name type="synonym">Mycosphaerella fijiensis</name>
    <dbReference type="NCBI Taxonomy" id="383855"/>
    <lineage>
        <taxon>Eukaryota</taxon>
        <taxon>Fungi</taxon>
        <taxon>Dikarya</taxon>
        <taxon>Ascomycota</taxon>
        <taxon>Pezizomycotina</taxon>
        <taxon>Dothideomycetes</taxon>
        <taxon>Dothideomycetidae</taxon>
        <taxon>Mycosphaerellales</taxon>
        <taxon>Mycosphaerellaceae</taxon>
        <taxon>Pseudocercospora</taxon>
    </lineage>
</organism>
<sequence>MYKDSRLRHPGLRRSTNSYETYQLYRPRRASHKSTSAPRKPKFHPVRSTLFILVWSLTAFLVAFTITLYIARTLQKSYQPTNVIS</sequence>
<dbReference type="AlphaFoldDB" id="M2ZWD2"/>
<keyword evidence="3" id="KW-1185">Reference proteome</keyword>
<dbReference type="HOGENOM" id="CLU_2513607_0_0_1"/>
<dbReference type="EMBL" id="KB446558">
    <property type="protein sequence ID" value="EME83294.1"/>
    <property type="molecule type" value="Genomic_DNA"/>
</dbReference>
<dbReference type="KEGG" id="pfj:MYCFIDRAFT_164467"/>
<gene>
    <name evidence="2" type="ORF">MYCFIDRAFT_164467</name>
</gene>
<evidence type="ECO:0000313" key="3">
    <source>
        <dbReference type="Proteomes" id="UP000016932"/>
    </source>
</evidence>
<keyword evidence="1" id="KW-1133">Transmembrane helix</keyword>
<proteinExistence type="predicted"/>
<evidence type="ECO:0000256" key="1">
    <source>
        <dbReference type="SAM" id="Phobius"/>
    </source>
</evidence>
<feature type="transmembrane region" description="Helical" evidence="1">
    <location>
        <begin position="49"/>
        <end position="71"/>
    </location>
</feature>
<keyword evidence="1" id="KW-0812">Transmembrane</keyword>
<accession>M2ZWD2</accession>
<reference evidence="2 3" key="1">
    <citation type="journal article" date="2012" name="PLoS Pathog.">
        <title>Diverse lifestyles and strategies of plant pathogenesis encoded in the genomes of eighteen Dothideomycetes fungi.</title>
        <authorList>
            <person name="Ohm R.A."/>
            <person name="Feau N."/>
            <person name="Henrissat B."/>
            <person name="Schoch C.L."/>
            <person name="Horwitz B.A."/>
            <person name="Barry K.W."/>
            <person name="Condon B.J."/>
            <person name="Copeland A.C."/>
            <person name="Dhillon B."/>
            <person name="Glaser F."/>
            <person name="Hesse C.N."/>
            <person name="Kosti I."/>
            <person name="LaButti K."/>
            <person name="Lindquist E.A."/>
            <person name="Lucas S."/>
            <person name="Salamov A.A."/>
            <person name="Bradshaw R.E."/>
            <person name="Ciuffetti L."/>
            <person name="Hamelin R.C."/>
            <person name="Kema G.H.J."/>
            <person name="Lawrence C."/>
            <person name="Scott J.A."/>
            <person name="Spatafora J.W."/>
            <person name="Turgeon B.G."/>
            <person name="de Wit P.J.G.M."/>
            <person name="Zhong S."/>
            <person name="Goodwin S.B."/>
            <person name="Grigoriev I.V."/>
        </authorList>
    </citation>
    <scope>NUCLEOTIDE SEQUENCE [LARGE SCALE GENOMIC DNA]</scope>
    <source>
        <strain evidence="2 3">CIRAD86</strain>
    </source>
</reference>
<name>M2ZWD2_PSEFD</name>
<dbReference type="RefSeq" id="XP_007926566.1">
    <property type="nucleotide sequence ID" value="XM_007928375.1"/>
</dbReference>
<keyword evidence="1" id="KW-0472">Membrane</keyword>